<proteinExistence type="predicted"/>
<accession>A0A2S3ZVR5</accession>
<protein>
    <submittedName>
        <fullName evidence="1">Uncharacterized protein</fullName>
    </submittedName>
</protein>
<evidence type="ECO:0000313" key="1">
    <source>
        <dbReference type="EMBL" id="POH73283.1"/>
    </source>
</evidence>
<name>A0A2S3ZVR5_ARTGL</name>
<dbReference type="AlphaFoldDB" id="A0A2S3ZVR5"/>
<comment type="caution">
    <text evidence="1">The sequence shown here is derived from an EMBL/GenBank/DDBJ whole genome shotgun (WGS) entry which is preliminary data.</text>
</comment>
<sequence>MYKKDDAGAWTFREAWIDAGMPQEDDAEAAPAESAEIFFVVNHGAVGHQSTSKDVRAASLEEARGMLEAFAEQCAVDGYAVLSREEQFTVVAQIALKSDRITDRDKTLGASAKAALTAHLAWRGSGLVEKIEFTKGPHSTGKLNVYILAPDPARAVANIKVCIREEKLDFTKLSVAVAPADQLDELRAKHSTSGSTVFSL</sequence>
<keyword evidence="2" id="KW-1185">Reference proteome</keyword>
<reference evidence="1 2" key="1">
    <citation type="submission" date="2018-01" db="EMBL/GenBank/DDBJ databases">
        <title>Arthrobacter sp. nov., from glaciers in China.</title>
        <authorList>
            <person name="Liu Q."/>
            <person name="Xin Y.-H."/>
        </authorList>
    </citation>
    <scope>NUCLEOTIDE SEQUENCE [LARGE SCALE GENOMIC DNA]</scope>
    <source>
        <strain evidence="1 2">HLT2-12-2</strain>
    </source>
</reference>
<dbReference type="EMBL" id="PPXC01000008">
    <property type="protein sequence ID" value="POH73283.1"/>
    <property type="molecule type" value="Genomic_DNA"/>
</dbReference>
<gene>
    <name evidence="1" type="ORF">CVS27_12055</name>
</gene>
<evidence type="ECO:0000313" key="2">
    <source>
        <dbReference type="Proteomes" id="UP000237061"/>
    </source>
</evidence>
<organism evidence="1 2">
    <name type="scientific">Arthrobacter glacialis</name>
    <dbReference type="NCBI Taxonomy" id="1664"/>
    <lineage>
        <taxon>Bacteria</taxon>
        <taxon>Bacillati</taxon>
        <taxon>Actinomycetota</taxon>
        <taxon>Actinomycetes</taxon>
        <taxon>Micrococcales</taxon>
        <taxon>Micrococcaceae</taxon>
        <taxon>Arthrobacter</taxon>
    </lineage>
</organism>
<dbReference type="Proteomes" id="UP000237061">
    <property type="component" value="Unassembled WGS sequence"/>
</dbReference>